<evidence type="ECO:0000313" key="9">
    <source>
        <dbReference type="EMBL" id="QJX80956.1"/>
    </source>
</evidence>
<dbReference type="AlphaFoldDB" id="A0A6M6E5Y3"/>
<feature type="transmembrane region" description="Helical" evidence="8">
    <location>
        <begin position="342"/>
        <end position="362"/>
    </location>
</feature>
<feature type="transmembrane region" description="Helical" evidence="8">
    <location>
        <begin position="72"/>
        <end position="94"/>
    </location>
</feature>
<geneLocation type="plasmid" evidence="10">
    <name>pfdu301a</name>
</geneLocation>
<evidence type="ECO:0000256" key="3">
    <source>
        <dbReference type="ARBA" id="ARBA00022475"/>
    </source>
</evidence>
<feature type="transmembrane region" description="Helical" evidence="8">
    <location>
        <begin position="222"/>
        <end position="241"/>
    </location>
</feature>
<dbReference type="GO" id="GO:0030001">
    <property type="term" value="P:metal ion transport"/>
    <property type="evidence" value="ECO:0007669"/>
    <property type="project" value="UniProtKB-ARBA"/>
</dbReference>
<keyword evidence="4 8" id="KW-0812">Transmembrane</keyword>
<keyword evidence="9" id="KW-0614">Plasmid</keyword>
<evidence type="ECO:0000256" key="4">
    <source>
        <dbReference type="ARBA" id="ARBA00022692"/>
    </source>
</evidence>
<accession>A0A6M6E5Y3</accession>
<feature type="transmembrane region" description="Helical" evidence="8">
    <location>
        <begin position="397"/>
        <end position="418"/>
    </location>
</feature>
<keyword evidence="5 8" id="KW-1133">Transmembrane helix</keyword>
<keyword evidence="2" id="KW-0813">Transport</keyword>
<evidence type="ECO:0000256" key="5">
    <source>
        <dbReference type="ARBA" id="ARBA00022989"/>
    </source>
</evidence>
<dbReference type="RefSeq" id="WP_171778956.1">
    <property type="nucleotide sequence ID" value="NZ_CP045273.1"/>
</dbReference>
<feature type="transmembrane region" description="Helical" evidence="8">
    <location>
        <begin position="12"/>
        <end position="33"/>
    </location>
</feature>
<keyword evidence="7 8" id="KW-0472">Membrane</keyword>
<evidence type="ECO:0000256" key="7">
    <source>
        <dbReference type="ARBA" id="ARBA00023136"/>
    </source>
</evidence>
<dbReference type="GO" id="GO:0005886">
    <property type="term" value="C:plasma membrane"/>
    <property type="evidence" value="ECO:0007669"/>
    <property type="project" value="UniProtKB-SubCell"/>
</dbReference>
<evidence type="ECO:0000256" key="6">
    <source>
        <dbReference type="ARBA" id="ARBA00023065"/>
    </source>
</evidence>
<comment type="subcellular location">
    <subcellularLocation>
        <location evidence="1">Cell membrane</location>
        <topology evidence="1">Multi-pass membrane protein</topology>
    </subcellularLocation>
</comment>
<proteinExistence type="predicted"/>
<evidence type="ECO:0000256" key="1">
    <source>
        <dbReference type="ARBA" id="ARBA00004651"/>
    </source>
</evidence>
<sequence length="435" mass="47965">MLQNRATIKSFRYIFLLYISVIVCFSVLYSMPIAHRGHLSYIDTLFVSTSALSVTGLSTLDVAKELTRLGQALLIIEMQLGGIGILVLISYLFLAMGKRISMSSLILISQDQNQSNLKTIKSLSFSVLIIALIIETICFFLIYGDIRQHYDSNKEAIFVAAFHSVASFTNSGFTLFGFETYKTDKLILYTTAAVIFLGSLGFPTIMEILFSFRKKKSLFTKINIRMHFILLAVGTVFVFLLEHNKILSSLNFADKVANSIFLSATLRSGGISTVNISSLAETTVLVMMCLMFIGGASSSTGGGIRLTTFRVLVAKMVSVVKSQEHTVIGKKTITQEAVNKSFLIFLSFTTLVVISTILIIFFDSFSLEKVLFEVESALTNTGLSLGITSGLSSVSKVILICLMVIGRIGIFTLIYFVFKVENSKIKYLREDLAVG</sequence>
<keyword evidence="6" id="KW-0406">Ion transport</keyword>
<dbReference type="PANTHER" id="PTHR32024:SF4">
    <property type="entry name" value="KTR SYSTEM POTASSIUM UPTAKE PROTEIN D"/>
    <property type="match status" value="1"/>
</dbReference>
<evidence type="ECO:0000256" key="2">
    <source>
        <dbReference type="ARBA" id="ARBA00022448"/>
    </source>
</evidence>
<dbReference type="GO" id="GO:0008324">
    <property type="term" value="F:monoatomic cation transmembrane transporter activity"/>
    <property type="evidence" value="ECO:0007669"/>
    <property type="project" value="InterPro"/>
</dbReference>
<dbReference type="InterPro" id="IPR003445">
    <property type="entry name" value="Cat_transpt"/>
</dbReference>
<reference evidence="9 10" key="1">
    <citation type="submission" date="2019-10" db="EMBL/GenBank/DDBJ databases">
        <title>Complete genome sequences for adaption low water activity.</title>
        <authorList>
            <person name="Zhao L."/>
            <person name="Zhong J."/>
        </authorList>
    </citation>
    <scope>NUCLEOTIDE SEQUENCE [LARGE SCALE GENOMIC DNA]</scope>
    <source>
        <strain evidence="9 10">FDU301</strain>
        <plasmid evidence="10">pfdu301a</plasmid>
    </source>
</reference>
<dbReference type="PANTHER" id="PTHR32024">
    <property type="entry name" value="TRK SYSTEM POTASSIUM UPTAKE PROTEIN TRKG-RELATED"/>
    <property type="match status" value="1"/>
</dbReference>
<feature type="transmembrane region" description="Helical" evidence="8">
    <location>
        <begin position="39"/>
        <end position="60"/>
    </location>
</feature>
<name>A0A6M6E5Y3_PRIMG</name>
<dbReference type="EMBL" id="CP045273">
    <property type="protein sequence ID" value="QJX80956.1"/>
    <property type="molecule type" value="Genomic_DNA"/>
</dbReference>
<dbReference type="Pfam" id="PF02386">
    <property type="entry name" value="TrkH"/>
    <property type="match status" value="1"/>
</dbReference>
<gene>
    <name evidence="9" type="ORF">FDZ14_33235</name>
</gene>
<evidence type="ECO:0000313" key="10">
    <source>
        <dbReference type="Proteomes" id="UP000501076"/>
    </source>
</evidence>
<protein>
    <submittedName>
        <fullName evidence="9">Uncharacterized protein</fullName>
    </submittedName>
</protein>
<feature type="transmembrane region" description="Helical" evidence="8">
    <location>
        <begin position="187"/>
        <end position="210"/>
    </location>
</feature>
<dbReference type="Proteomes" id="UP000501076">
    <property type="component" value="Plasmid pFDU301A"/>
</dbReference>
<keyword evidence="3" id="KW-1003">Cell membrane</keyword>
<feature type="transmembrane region" description="Helical" evidence="8">
    <location>
        <begin position="156"/>
        <end position="175"/>
    </location>
</feature>
<feature type="transmembrane region" description="Helical" evidence="8">
    <location>
        <begin position="123"/>
        <end position="144"/>
    </location>
</feature>
<evidence type="ECO:0000256" key="8">
    <source>
        <dbReference type="SAM" id="Phobius"/>
    </source>
</evidence>
<feature type="transmembrane region" description="Helical" evidence="8">
    <location>
        <begin position="284"/>
        <end position="306"/>
    </location>
</feature>
<organism evidence="9 10">
    <name type="scientific">Priestia megaterium</name>
    <name type="common">Bacillus megaterium</name>
    <dbReference type="NCBI Taxonomy" id="1404"/>
    <lineage>
        <taxon>Bacteria</taxon>
        <taxon>Bacillati</taxon>
        <taxon>Bacillota</taxon>
        <taxon>Bacilli</taxon>
        <taxon>Bacillales</taxon>
        <taxon>Bacillaceae</taxon>
        <taxon>Priestia</taxon>
    </lineage>
</organism>